<evidence type="ECO:0008006" key="5">
    <source>
        <dbReference type="Google" id="ProtNLM"/>
    </source>
</evidence>
<feature type="transmembrane region" description="Helical" evidence="2">
    <location>
        <begin position="157"/>
        <end position="177"/>
    </location>
</feature>
<keyword evidence="2" id="KW-0472">Membrane</keyword>
<keyword evidence="2" id="KW-0812">Transmembrane</keyword>
<feature type="compositionally biased region" description="Polar residues" evidence="1">
    <location>
        <begin position="54"/>
        <end position="68"/>
    </location>
</feature>
<keyword evidence="2" id="KW-1133">Transmembrane helix</keyword>
<protein>
    <recommendedName>
        <fullName evidence="5">Transmembrane protein</fullName>
    </recommendedName>
</protein>
<evidence type="ECO:0000313" key="4">
    <source>
        <dbReference type="Proteomes" id="UP001158067"/>
    </source>
</evidence>
<gene>
    <name evidence="3" type="ORF">SAMN06265222_102179</name>
</gene>
<evidence type="ECO:0000256" key="2">
    <source>
        <dbReference type="SAM" id="Phobius"/>
    </source>
</evidence>
<comment type="caution">
    <text evidence="3">The sequence shown here is derived from an EMBL/GenBank/DDBJ whole genome shotgun (WGS) entry which is preliminary data.</text>
</comment>
<dbReference type="Proteomes" id="UP001158067">
    <property type="component" value="Unassembled WGS sequence"/>
</dbReference>
<keyword evidence="4" id="KW-1185">Reference proteome</keyword>
<organism evidence="3 4">
    <name type="scientific">Neorhodopirellula lusitana</name>
    <dbReference type="NCBI Taxonomy" id="445327"/>
    <lineage>
        <taxon>Bacteria</taxon>
        <taxon>Pseudomonadati</taxon>
        <taxon>Planctomycetota</taxon>
        <taxon>Planctomycetia</taxon>
        <taxon>Pirellulales</taxon>
        <taxon>Pirellulaceae</taxon>
        <taxon>Neorhodopirellula</taxon>
    </lineage>
</organism>
<dbReference type="EMBL" id="FXUG01000002">
    <property type="protein sequence ID" value="SMP46797.1"/>
    <property type="molecule type" value="Genomic_DNA"/>
</dbReference>
<sequence length="196" mass="22060">MRRRLRTTFWIGALLVSVQVFSAWQRVTVAENQSAPHPQASINAAEFPGLPQQVAGTSKSSQPASNPDLQDDSSHHSQAKTENPPASEFGPTRPKTSLRIRRQAVPPVGWRRTADGWQHVSSWQTHVDSISLSQRMIAQRESQPDWLRHTMTYIRRTPPGCFALAQLGGVALLFLIVGRRKHSNRKTHGDHKNFEF</sequence>
<proteinExistence type="predicted"/>
<feature type="region of interest" description="Disordered" evidence="1">
    <location>
        <begin position="51"/>
        <end position="101"/>
    </location>
</feature>
<evidence type="ECO:0000313" key="3">
    <source>
        <dbReference type="EMBL" id="SMP46797.1"/>
    </source>
</evidence>
<evidence type="ECO:0000256" key="1">
    <source>
        <dbReference type="SAM" id="MobiDB-lite"/>
    </source>
</evidence>
<reference evidence="3 4" key="1">
    <citation type="submission" date="2017-05" db="EMBL/GenBank/DDBJ databases">
        <authorList>
            <person name="Varghese N."/>
            <person name="Submissions S."/>
        </authorList>
    </citation>
    <scope>NUCLEOTIDE SEQUENCE [LARGE SCALE GENOMIC DNA]</scope>
    <source>
        <strain evidence="3 4">DSM 25457</strain>
    </source>
</reference>
<name>A0ABY1PTI9_9BACT</name>
<accession>A0ABY1PTI9</accession>